<dbReference type="OrthoDB" id="42906at2157"/>
<sequence length="127" mass="14567">MSIEDNLRPSVMLISPSDIEEDIKKLQDKLKSHEELELNDIAKLKEDAQKLWDFVSWLKVAQVQGVWKSKTCRHSINGRCNAWNISDPEKIGLTPDKIDESDNSKRVIVDKFPNLCVACPLYEAKRS</sequence>
<dbReference type="RefSeq" id="WP_013736780.1">
    <property type="nucleotide sequence ID" value="NC_015435.1"/>
</dbReference>
<reference evidence="1 2" key="1">
    <citation type="journal article" date="2011" name="J. Bacteriol.">
        <title>Complete genome sequence of Metallosphaera cuprina, a metal sulfide-oxidizing archaeon from a hot spring.</title>
        <authorList>
            <person name="Liu L.J."/>
            <person name="You X.Y."/>
            <person name="Zheng H."/>
            <person name="Wang S."/>
            <person name="Jiang C.Y."/>
            <person name="Liu S.J."/>
        </authorList>
    </citation>
    <scope>NUCLEOTIDE SEQUENCE [LARGE SCALE GENOMIC DNA]</scope>
    <source>
        <strain evidence="1 2">Ar-4</strain>
    </source>
</reference>
<evidence type="ECO:0000313" key="1">
    <source>
        <dbReference type="EMBL" id="AEB94280.1"/>
    </source>
</evidence>
<dbReference type="AlphaFoldDB" id="F4FYG1"/>
<accession>F4FYG1</accession>
<keyword evidence="2" id="KW-1185">Reference proteome</keyword>
<evidence type="ECO:0000313" key="2">
    <source>
        <dbReference type="Proteomes" id="UP000007812"/>
    </source>
</evidence>
<dbReference type="STRING" id="1006006.Mcup_0171"/>
<gene>
    <name evidence="1" type="ordered locus">Mcup_0171</name>
</gene>
<dbReference type="EMBL" id="CP002656">
    <property type="protein sequence ID" value="AEB94280.1"/>
    <property type="molecule type" value="Genomic_DNA"/>
</dbReference>
<dbReference type="PATRIC" id="fig|1006006.8.peg.172"/>
<dbReference type="Proteomes" id="UP000007812">
    <property type="component" value="Chromosome"/>
</dbReference>
<dbReference type="eggNOG" id="arCOG05988">
    <property type="taxonomic scope" value="Archaea"/>
</dbReference>
<proteinExistence type="predicted"/>
<dbReference type="GeneID" id="10492366"/>
<name>F4FYG1_METCR</name>
<organism evidence="1 2">
    <name type="scientific">Metallosphaera cuprina (strain Ar-4)</name>
    <dbReference type="NCBI Taxonomy" id="1006006"/>
    <lineage>
        <taxon>Archaea</taxon>
        <taxon>Thermoproteota</taxon>
        <taxon>Thermoprotei</taxon>
        <taxon>Sulfolobales</taxon>
        <taxon>Sulfolobaceae</taxon>
        <taxon>Metallosphaera</taxon>
    </lineage>
</organism>
<dbReference type="HOGENOM" id="CLU_1811488_0_0_2"/>
<protein>
    <submittedName>
        <fullName evidence="1">Uncharacterized protein</fullName>
    </submittedName>
</protein>
<dbReference type="KEGG" id="mcn:Mcup_0171"/>